<evidence type="ECO:0000313" key="6">
    <source>
        <dbReference type="EMBL" id="SHE33333.1"/>
    </source>
</evidence>
<accession>A0A1M4SM66</accession>
<dbReference type="Proteomes" id="UP000184346">
    <property type="component" value="Unassembled WGS sequence"/>
</dbReference>
<dbReference type="PANTHER" id="PTHR47892">
    <property type="entry name" value="UNIVERSAL STRESS PROTEIN E"/>
    <property type="match status" value="1"/>
</dbReference>
<reference evidence="6 7" key="1">
    <citation type="submission" date="2016-11" db="EMBL/GenBank/DDBJ databases">
        <authorList>
            <person name="Jaros S."/>
            <person name="Januszkiewicz K."/>
            <person name="Wedrychowicz H."/>
        </authorList>
    </citation>
    <scope>NUCLEOTIDE SEQUENCE [LARGE SCALE GENOMIC DNA]</scope>
    <source>
        <strain evidence="6 7">DSM 19980</strain>
    </source>
</reference>
<dbReference type="Pfam" id="PF00582">
    <property type="entry name" value="Usp"/>
    <property type="match status" value="2"/>
</dbReference>
<proteinExistence type="inferred from homology"/>
<evidence type="ECO:0000256" key="1">
    <source>
        <dbReference type="ARBA" id="ARBA00004496"/>
    </source>
</evidence>
<dbReference type="RefSeq" id="WP_072818719.1">
    <property type="nucleotide sequence ID" value="NZ_FQUJ01000002.1"/>
</dbReference>
<comment type="function">
    <text evidence="4">Required for resistance to DNA-damaging agents.</text>
</comment>
<evidence type="ECO:0000256" key="4">
    <source>
        <dbReference type="ARBA" id="ARBA00037131"/>
    </source>
</evidence>
<dbReference type="OrthoDB" id="239260at2"/>
<feature type="domain" description="UspA" evidence="5">
    <location>
        <begin position="4"/>
        <end position="143"/>
    </location>
</feature>
<dbReference type="SUPFAM" id="SSF52402">
    <property type="entry name" value="Adenine nucleotide alpha hydrolases-like"/>
    <property type="match status" value="2"/>
</dbReference>
<feature type="domain" description="UspA" evidence="5">
    <location>
        <begin position="188"/>
        <end position="310"/>
    </location>
</feature>
<comment type="similarity">
    <text evidence="2">Belongs to the universal stress protein A family.</text>
</comment>
<name>A0A1M4SM66_9GAMM</name>
<organism evidence="6 7">
    <name type="scientific">Modicisalibacter ilicicola DSM 19980</name>
    <dbReference type="NCBI Taxonomy" id="1121942"/>
    <lineage>
        <taxon>Bacteria</taxon>
        <taxon>Pseudomonadati</taxon>
        <taxon>Pseudomonadota</taxon>
        <taxon>Gammaproteobacteria</taxon>
        <taxon>Oceanospirillales</taxon>
        <taxon>Halomonadaceae</taxon>
        <taxon>Modicisalibacter</taxon>
    </lineage>
</organism>
<evidence type="ECO:0000256" key="2">
    <source>
        <dbReference type="ARBA" id="ARBA00008791"/>
    </source>
</evidence>
<sequence length="319" mass="35744">MKGFKNILYVLGPQTNESSPSWKRAVSLAKNNQADLTLLRVLPEVSLSSYARKYHVNGQELQQKVLEHEDSELRRLLSLLEAECNASAELMVGKRHVEIIRAVQMKNIDGVIKETDATSWLDRFFGSDDMNLLRRCPCPVWLMKQNEKPDYRHIMAAVAFDGDDEDINDGLNEMILNLASSLSLSDFASLHVVNIYDVPEAGFVSLWVEQPDRVRSELFEDEYRRSHYKMRVLLDSLKENIGEEAYRYLSPISHVVKGIPDREIPRMAEAVKADLVVMGTVARAGIAGAVIGNTAEAILAQIDCSVLAIKPEGFVSPVS</sequence>
<dbReference type="CDD" id="cd00293">
    <property type="entry name" value="USP-like"/>
    <property type="match status" value="1"/>
</dbReference>
<dbReference type="PANTHER" id="PTHR47892:SF1">
    <property type="entry name" value="UNIVERSAL STRESS PROTEIN E"/>
    <property type="match status" value="1"/>
</dbReference>
<keyword evidence="3" id="KW-0963">Cytoplasm</keyword>
<dbReference type="Gene3D" id="3.40.50.12370">
    <property type="match status" value="1"/>
</dbReference>
<keyword evidence="7" id="KW-1185">Reference proteome</keyword>
<gene>
    <name evidence="6" type="ORF">SAMN02745148_00162</name>
</gene>
<evidence type="ECO:0000313" key="7">
    <source>
        <dbReference type="Proteomes" id="UP000184346"/>
    </source>
</evidence>
<protein>
    <submittedName>
        <fullName evidence="6">Nucleotide-binding universal stress protein, UspA family</fullName>
    </submittedName>
</protein>
<dbReference type="InterPro" id="IPR006016">
    <property type="entry name" value="UspA"/>
</dbReference>
<dbReference type="AlphaFoldDB" id="A0A1M4SM66"/>
<dbReference type="STRING" id="1121942.SAMN02745148_00162"/>
<dbReference type="EMBL" id="FQUJ01000002">
    <property type="protein sequence ID" value="SHE33333.1"/>
    <property type="molecule type" value="Genomic_DNA"/>
</dbReference>
<evidence type="ECO:0000259" key="5">
    <source>
        <dbReference type="Pfam" id="PF00582"/>
    </source>
</evidence>
<dbReference type="GO" id="GO:0005737">
    <property type="term" value="C:cytoplasm"/>
    <property type="evidence" value="ECO:0007669"/>
    <property type="project" value="UniProtKB-SubCell"/>
</dbReference>
<comment type="subcellular location">
    <subcellularLocation>
        <location evidence="1">Cytoplasm</location>
    </subcellularLocation>
</comment>
<evidence type="ECO:0000256" key="3">
    <source>
        <dbReference type="ARBA" id="ARBA00022490"/>
    </source>
</evidence>